<dbReference type="InterPro" id="IPR036388">
    <property type="entry name" value="WH-like_DNA-bd_sf"/>
</dbReference>
<dbReference type="EMBL" id="JAPDOD010000001">
    <property type="protein sequence ID" value="MDA0158874.1"/>
    <property type="molecule type" value="Genomic_DNA"/>
</dbReference>
<dbReference type="Pfam" id="PF03551">
    <property type="entry name" value="PadR"/>
    <property type="match status" value="1"/>
</dbReference>
<feature type="domain" description="Transcription regulator PadR N-terminal" evidence="1">
    <location>
        <begin position="14"/>
        <end position="86"/>
    </location>
</feature>
<comment type="caution">
    <text evidence="2">The sequence shown here is derived from an EMBL/GenBank/DDBJ whole genome shotgun (WGS) entry which is preliminary data.</text>
</comment>
<organism evidence="2 3">
    <name type="scientific">Solirubrobacter ginsenosidimutans</name>
    <dbReference type="NCBI Taxonomy" id="490573"/>
    <lineage>
        <taxon>Bacteria</taxon>
        <taxon>Bacillati</taxon>
        <taxon>Actinomycetota</taxon>
        <taxon>Thermoleophilia</taxon>
        <taxon>Solirubrobacterales</taxon>
        <taxon>Solirubrobacteraceae</taxon>
        <taxon>Solirubrobacter</taxon>
    </lineage>
</organism>
<dbReference type="SUPFAM" id="SSF46785">
    <property type="entry name" value="Winged helix' DNA-binding domain"/>
    <property type="match status" value="1"/>
</dbReference>
<gene>
    <name evidence="2" type="ORF">OM076_01255</name>
</gene>
<keyword evidence="3" id="KW-1185">Reference proteome</keyword>
<dbReference type="Gene3D" id="1.10.10.10">
    <property type="entry name" value="Winged helix-like DNA-binding domain superfamily/Winged helix DNA-binding domain"/>
    <property type="match status" value="1"/>
</dbReference>
<protein>
    <submittedName>
        <fullName evidence="2">PadR family transcriptional regulator</fullName>
    </submittedName>
</protein>
<dbReference type="Proteomes" id="UP001149140">
    <property type="component" value="Unassembled WGS sequence"/>
</dbReference>
<dbReference type="InterPro" id="IPR005149">
    <property type="entry name" value="Tscrpt_reg_PadR_N"/>
</dbReference>
<evidence type="ECO:0000259" key="1">
    <source>
        <dbReference type="Pfam" id="PF03551"/>
    </source>
</evidence>
<proteinExistence type="predicted"/>
<dbReference type="PANTHER" id="PTHR43252:SF7">
    <property type="entry name" value="TRANSCRIPTIONAL REGULATOR YQJI"/>
    <property type="match status" value="1"/>
</dbReference>
<name>A0A9X3MMB9_9ACTN</name>
<evidence type="ECO:0000313" key="2">
    <source>
        <dbReference type="EMBL" id="MDA0158874.1"/>
    </source>
</evidence>
<dbReference type="RefSeq" id="WP_270037478.1">
    <property type="nucleotide sequence ID" value="NZ_JAPDOD010000001.1"/>
</dbReference>
<dbReference type="InterPro" id="IPR036390">
    <property type="entry name" value="WH_DNA-bd_sf"/>
</dbReference>
<dbReference type="PANTHER" id="PTHR43252">
    <property type="entry name" value="TRANSCRIPTIONAL REGULATOR YQJI"/>
    <property type="match status" value="1"/>
</dbReference>
<reference evidence="2" key="1">
    <citation type="submission" date="2022-10" db="EMBL/GenBank/DDBJ databases">
        <title>The WGS of Solirubrobacter ginsenosidimutans DSM 21036.</title>
        <authorList>
            <person name="Jiang Z."/>
        </authorList>
    </citation>
    <scope>NUCLEOTIDE SEQUENCE</scope>
    <source>
        <strain evidence="2">DSM 21036</strain>
    </source>
</reference>
<evidence type="ECO:0000313" key="3">
    <source>
        <dbReference type="Proteomes" id="UP001149140"/>
    </source>
</evidence>
<sequence length="108" mass="11642">MKVDQTAGQLDMLLLAALAQGPAHGYGVIARLRDDSSGVFAMPEGTIYPALHRMEAAGFIMSTDEFVGGKRRRTYALTDAGVARLDARRAEWTAFSTLVSRMIGVQPA</sequence>
<accession>A0A9X3MMB9</accession>
<dbReference type="AlphaFoldDB" id="A0A9X3MMB9"/>